<sequence length="99" mass="10924">MNLWSDMTLFHFNGDLSLDTQDQLAALGLGTWKRLLACLVHAADTLQFKTCIMTPSPMLCLWNDVVHPSFAANMSIDSWSTLSVSCFLPSGRTDSRSGL</sequence>
<dbReference type="GeneID" id="63686983"/>
<name>M5G990_DACPD</name>
<dbReference type="RefSeq" id="XP_040631659.1">
    <property type="nucleotide sequence ID" value="XM_040771921.1"/>
</dbReference>
<proteinExistence type="predicted"/>
<reference evidence="1 2" key="1">
    <citation type="journal article" date="2012" name="Science">
        <title>The Paleozoic origin of enzymatic lignin decomposition reconstructed from 31 fungal genomes.</title>
        <authorList>
            <person name="Floudas D."/>
            <person name="Binder M."/>
            <person name="Riley R."/>
            <person name="Barry K."/>
            <person name="Blanchette R.A."/>
            <person name="Henrissat B."/>
            <person name="Martinez A.T."/>
            <person name="Otillar R."/>
            <person name="Spatafora J.W."/>
            <person name="Yadav J.S."/>
            <person name="Aerts A."/>
            <person name="Benoit I."/>
            <person name="Boyd A."/>
            <person name="Carlson A."/>
            <person name="Copeland A."/>
            <person name="Coutinho P.M."/>
            <person name="de Vries R.P."/>
            <person name="Ferreira P."/>
            <person name="Findley K."/>
            <person name="Foster B."/>
            <person name="Gaskell J."/>
            <person name="Glotzer D."/>
            <person name="Gorecki P."/>
            <person name="Heitman J."/>
            <person name="Hesse C."/>
            <person name="Hori C."/>
            <person name="Igarashi K."/>
            <person name="Jurgens J.A."/>
            <person name="Kallen N."/>
            <person name="Kersten P."/>
            <person name="Kohler A."/>
            <person name="Kuees U."/>
            <person name="Kumar T.K.A."/>
            <person name="Kuo A."/>
            <person name="LaButti K."/>
            <person name="Larrondo L.F."/>
            <person name="Lindquist E."/>
            <person name="Ling A."/>
            <person name="Lombard V."/>
            <person name="Lucas S."/>
            <person name="Lundell T."/>
            <person name="Martin R."/>
            <person name="McLaughlin D.J."/>
            <person name="Morgenstern I."/>
            <person name="Morin E."/>
            <person name="Murat C."/>
            <person name="Nagy L.G."/>
            <person name="Nolan M."/>
            <person name="Ohm R.A."/>
            <person name="Patyshakuliyeva A."/>
            <person name="Rokas A."/>
            <person name="Ruiz-Duenas F.J."/>
            <person name="Sabat G."/>
            <person name="Salamov A."/>
            <person name="Samejima M."/>
            <person name="Schmutz J."/>
            <person name="Slot J.C."/>
            <person name="St John F."/>
            <person name="Stenlid J."/>
            <person name="Sun H."/>
            <person name="Sun S."/>
            <person name="Syed K."/>
            <person name="Tsang A."/>
            <person name="Wiebenga A."/>
            <person name="Young D."/>
            <person name="Pisabarro A."/>
            <person name="Eastwood D.C."/>
            <person name="Martin F."/>
            <person name="Cullen D."/>
            <person name="Grigoriev I.V."/>
            <person name="Hibbett D.S."/>
        </authorList>
    </citation>
    <scope>NUCLEOTIDE SEQUENCE [LARGE SCALE GENOMIC DNA]</scope>
    <source>
        <strain evidence="1 2">DJM-731 SS1</strain>
    </source>
</reference>
<gene>
    <name evidence="1" type="ORF">DACRYDRAFT_20394</name>
</gene>
<protein>
    <submittedName>
        <fullName evidence="1">Uncharacterized protein</fullName>
    </submittedName>
</protein>
<dbReference type="AlphaFoldDB" id="M5G990"/>
<dbReference type="HOGENOM" id="CLU_2320311_0_0_1"/>
<organism evidence="1 2">
    <name type="scientific">Dacryopinax primogenitus (strain DJM 731)</name>
    <name type="common">Brown rot fungus</name>
    <dbReference type="NCBI Taxonomy" id="1858805"/>
    <lineage>
        <taxon>Eukaryota</taxon>
        <taxon>Fungi</taxon>
        <taxon>Dikarya</taxon>
        <taxon>Basidiomycota</taxon>
        <taxon>Agaricomycotina</taxon>
        <taxon>Dacrymycetes</taxon>
        <taxon>Dacrymycetales</taxon>
        <taxon>Dacrymycetaceae</taxon>
        <taxon>Dacryopinax</taxon>
    </lineage>
</organism>
<evidence type="ECO:0000313" key="1">
    <source>
        <dbReference type="EMBL" id="EJU04765.1"/>
    </source>
</evidence>
<keyword evidence="2" id="KW-1185">Reference proteome</keyword>
<evidence type="ECO:0000313" key="2">
    <source>
        <dbReference type="Proteomes" id="UP000030653"/>
    </source>
</evidence>
<accession>M5G990</accession>
<dbReference type="EMBL" id="JH795857">
    <property type="protein sequence ID" value="EJU04765.1"/>
    <property type="molecule type" value="Genomic_DNA"/>
</dbReference>
<dbReference type="Proteomes" id="UP000030653">
    <property type="component" value="Unassembled WGS sequence"/>
</dbReference>